<dbReference type="PANTHER" id="PTHR11873">
    <property type="entry name" value="RETINOL-BINDING PROTEIN 4"/>
    <property type="match status" value="1"/>
</dbReference>
<dbReference type="GO" id="GO:0005501">
    <property type="term" value="F:retinoid binding"/>
    <property type="evidence" value="ECO:0007669"/>
    <property type="project" value="InterPro"/>
</dbReference>
<evidence type="ECO:0008006" key="3">
    <source>
        <dbReference type="Google" id="ProtNLM"/>
    </source>
</evidence>
<organism evidence="1 2">
    <name type="scientific">Littorina saxatilis</name>
    <dbReference type="NCBI Taxonomy" id="31220"/>
    <lineage>
        <taxon>Eukaryota</taxon>
        <taxon>Metazoa</taxon>
        <taxon>Spiralia</taxon>
        <taxon>Lophotrochozoa</taxon>
        <taxon>Mollusca</taxon>
        <taxon>Gastropoda</taxon>
        <taxon>Caenogastropoda</taxon>
        <taxon>Littorinimorpha</taxon>
        <taxon>Littorinoidea</taxon>
        <taxon>Littorinidae</taxon>
        <taxon>Littorina</taxon>
    </lineage>
</organism>
<dbReference type="Gene3D" id="2.40.128.20">
    <property type="match status" value="5"/>
</dbReference>
<keyword evidence="2" id="KW-1185">Reference proteome</keyword>
<gene>
    <name evidence="1" type="ORF">V1264_006396</name>
</gene>
<dbReference type="AlphaFoldDB" id="A0AAN9AXD3"/>
<evidence type="ECO:0000313" key="1">
    <source>
        <dbReference type="EMBL" id="KAK7094912.1"/>
    </source>
</evidence>
<name>A0AAN9AXD3_9CAEN</name>
<dbReference type="PANTHER" id="PTHR11873:SF0">
    <property type="entry name" value="LIPOCALIN-RELATED PROTEIN"/>
    <property type="match status" value="1"/>
</dbReference>
<sequence>MMVIICSVHIDQFTGQWYSIGDSGSKDWPHTTPVGSATYHFASTNDSTLAMLYSPQSNGECQPTQLRLLRAVGESGTFIFTFNNTQEPYPVPEEIDLTIGTHEIQIALMKVVWLDDDFAVTYWCLDAASGDPWCQHRAAVSVLSRHQRGGEVASLPLYLRSVVADVCASSQNFSNIGGEPCEIPSSLVSAVENDSTEISASFSVIQCAEQFIPTAADFNMEQFSGVWHTVSQTQHRWGNNTWQSLVRSVVVQDDGSAVMAFTGRPPSENHCMPMEVKGLNLTDQMGQWTYTEGSDTVSVKVMWTDYNSSAVLYTCWGQVREDGLCNTADLQVEFLSRTTELANEAEEVLQGKLTGLCVAQKDMVNVTTGLCQITKDLELLVGSGSDDNTETLTSCKVKDIPLEQNFTIVQMTGIWYEISRTRFTFNTMESVISVYHYNPEKDYMDGLFIGTLHDQCQSPLKSTTKKKFPEGSDAIIEGRIQAGESIFPWITFNIMYFDGEFMLHMACYLENEDGTCPRDKMEITLLGRSRRLDKQMEDRLEGLLKSVCLTPDDMVPTKEIVDCMPVLIGPEEDSHDLPDTSSCQLTDIPVVEELNVDDLLGTWYGLGSVDYGMKEEGPGFVVAISRRTASTLQWRQWNIREGSCQAEKTIYMKAACTGSNTGDYISTRSSSFMLQWTTVKFLRFTGDLLLVYKCMQETDQGACRPEGIRVDLLGRSSSASLDDMIPLLSTLPAVCLKPENLKAVTSSSECDHLASEVVPMIETSPCAVDSLPAVNVDIEKISGLWYATAHSRDVMLPLQNTVLVYKALPDNQLTMYLTAIDPSGKCLGPMQGRMRQRCRDNPGPEIMGRLKFPGIWSWAPWRVVHADYNRSLIGLSCMDEQPDGSCSDQGIKIHFLSREPHPGPGLRVHLYNLLTSLGCFNHLPMEDDYHEGPSCKHKLEDLLLAPGASTSS</sequence>
<comment type="caution">
    <text evidence="1">The sequence shown here is derived from an EMBL/GenBank/DDBJ whole genome shotgun (WGS) entry which is preliminary data.</text>
</comment>
<accession>A0AAN9AXD3</accession>
<reference evidence="1 2" key="1">
    <citation type="submission" date="2024-02" db="EMBL/GenBank/DDBJ databases">
        <title>Chromosome-scale genome assembly of the rough periwinkle Littorina saxatilis.</title>
        <authorList>
            <person name="De Jode A."/>
            <person name="Faria R."/>
            <person name="Formenti G."/>
            <person name="Sims Y."/>
            <person name="Smith T.P."/>
            <person name="Tracey A."/>
            <person name="Wood J.M.D."/>
            <person name="Zagrodzka Z.B."/>
            <person name="Johannesson K."/>
            <person name="Butlin R.K."/>
            <person name="Leder E.H."/>
        </authorList>
    </citation>
    <scope>NUCLEOTIDE SEQUENCE [LARGE SCALE GENOMIC DNA]</scope>
    <source>
        <strain evidence="1">Snail1</strain>
        <tissue evidence="1">Muscle</tissue>
    </source>
</reference>
<dbReference type="InterPro" id="IPR012674">
    <property type="entry name" value="Calycin"/>
</dbReference>
<dbReference type="SUPFAM" id="SSF50814">
    <property type="entry name" value="Lipocalins"/>
    <property type="match status" value="5"/>
</dbReference>
<protein>
    <recommendedName>
        <fullName evidence="3">Lipocalin/cytosolic fatty-acid binding domain-containing protein</fullName>
    </recommendedName>
</protein>
<dbReference type="InterPro" id="IPR002449">
    <property type="entry name" value="Retinol-bd/Purpurin"/>
</dbReference>
<dbReference type="Proteomes" id="UP001374579">
    <property type="component" value="Unassembled WGS sequence"/>
</dbReference>
<dbReference type="GO" id="GO:0034632">
    <property type="term" value="F:retinol transmembrane transporter activity"/>
    <property type="evidence" value="ECO:0007669"/>
    <property type="project" value="InterPro"/>
</dbReference>
<dbReference type="EMBL" id="JBAMIC010000018">
    <property type="protein sequence ID" value="KAK7094912.1"/>
    <property type="molecule type" value="Genomic_DNA"/>
</dbReference>
<evidence type="ECO:0000313" key="2">
    <source>
        <dbReference type="Proteomes" id="UP001374579"/>
    </source>
</evidence>
<proteinExistence type="predicted"/>